<evidence type="ECO:0000313" key="3">
    <source>
        <dbReference type="Proteomes" id="UP000662939"/>
    </source>
</evidence>
<evidence type="ECO:0000313" key="2">
    <source>
        <dbReference type="EMBL" id="QSB05190.1"/>
    </source>
</evidence>
<dbReference type="KEGG" id="nav:JQS30_15760"/>
<accession>A0A895XSF0</accession>
<name>A0A895XSF0_9ACTN</name>
<organism evidence="2 3">
    <name type="scientific">Natronoglycomyces albus</name>
    <dbReference type="NCBI Taxonomy" id="2811108"/>
    <lineage>
        <taxon>Bacteria</taxon>
        <taxon>Bacillati</taxon>
        <taxon>Actinomycetota</taxon>
        <taxon>Actinomycetes</taxon>
        <taxon>Glycomycetales</taxon>
        <taxon>Glycomycetaceae</taxon>
        <taxon>Natronoglycomyces</taxon>
    </lineage>
</organism>
<gene>
    <name evidence="2" type="ORF">JQS30_15760</name>
</gene>
<proteinExistence type="predicted"/>
<dbReference type="RefSeq" id="WP_213171192.1">
    <property type="nucleotide sequence ID" value="NZ_CP070496.1"/>
</dbReference>
<dbReference type="EMBL" id="CP070496">
    <property type="protein sequence ID" value="QSB05190.1"/>
    <property type="molecule type" value="Genomic_DNA"/>
</dbReference>
<reference evidence="2" key="1">
    <citation type="submission" date="2021-02" db="EMBL/GenBank/DDBJ databases">
        <title>Natronoglycomyces albus gen. nov., sp. nov, a haloalkaliphilic actinobacterium from a soda solonchak soil.</title>
        <authorList>
            <person name="Sorokin D.Y."/>
            <person name="Khijniak T.V."/>
            <person name="Zakharycheva A.P."/>
            <person name="Boueva O.V."/>
            <person name="Ariskina E.V."/>
            <person name="Hahnke R.L."/>
            <person name="Bunk B."/>
            <person name="Sproer C."/>
            <person name="Schumann P."/>
            <person name="Evtushenko L.I."/>
            <person name="Kublanov I.V."/>
        </authorList>
    </citation>
    <scope>NUCLEOTIDE SEQUENCE</scope>
    <source>
        <strain evidence="2">DSM 106290</strain>
    </source>
</reference>
<dbReference type="AlphaFoldDB" id="A0A895XSF0"/>
<feature type="compositionally biased region" description="Polar residues" evidence="1">
    <location>
        <begin position="1"/>
        <end position="26"/>
    </location>
</feature>
<feature type="region of interest" description="Disordered" evidence="1">
    <location>
        <begin position="1"/>
        <end position="30"/>
    </location>
</feature>
<dbReference type="Proteomes" id="UP000662939">
    <property type="component" value="Chromosome"/>
</dbReference>
<protein>
    <submittedName>
        <fullName evidence="2">Uncharacterized protein</fullName>
    </submittedName>
</protein>
<evidence type="ECO:0000256" key="1">
    <source>
        <dbReference type="SAM" id="MobiDB-lite"/>
    </source>
</evidence>
<sequence>MSNSTDLTASDPIHSTVSQPTSSTASDRVKATGGQVVEFVFGSGRYMVSPHPERGSALALNLQGQSLVIPVAMIAPACGRLGDITCDIVSGVLC</sequence>
<keyword evidence="3" id="KW-1185">Reference proteome</keyword>